<sequence>MIKSSTLITFLFFNQIATAEDWSAYVYPPSNEARYIGRFETKEDCQAKAECYIEKANKGFLLGILFAKKIEPESYQCTLTKQHETEKELKEAKKWTGKFIFGLTDESCAL</sequence>
<protein>
    <submittedName>
        <fullName evidence="1">Uncharacterized protein</fullName>
    </submittedName>
</protein>
<dbReference type="AlphaFoldDB" id="A0A381N651"/>
<proteinExistence type="predicted"/>
<organism evidence="1">
    <name type="scientific">marine metagenome</name>
    <dbReference type="NCBI Taxonomy" id="408172"/>
    <lineage>
        <taxon>unclassified sequences</taxon>
        <taxon>metagenomes</taxon>
        <taxon>ecological metagenomes</taxon>
    </lineage>
</organism>
<reference evidence="1" key="1">
    <citation type="submission" date="2018-05" db="EMBL/GenBank/DDBJ databases">
        <authorList>
            <person name="Lanie J.A."/>
            <person name="Ng W.-L."/>
            <person name="Kazmierczak K.M."/>
            <person name="Andrzejewski T.M."/>
            <person name="Davidsen T.M."/>
            <person name="Wayne K.J."/>
            <person name="Tettelin H."/>
            <person name="Glass J.I."/>
            <person name="Rusch D."/>
            <person name="Podicherti R."/>
            <person name="Tsui H.-C.T."/>
            <person name="Winkler M.E."/>
        </authorList>
    </citation>
    <scope>NUCLEOTIDE SEQUENCE</scope>
</reference>
<gene>
    <name evidence="1" type="ORF">METZ01_LOCUS2950</name>
</gene>
<accession>A0A381N651</accession>
<name>A0A381N651_9ZZZZ</name>
<evidence type="ECO:0000313" key="1">
    <source>
        <dbReference type="EMBL" id="SUZ50096.1"/>
    </source>
</evidence>
<dbReference type="EMBL" id="UINC01000152">
    <property type="protein sequence ID" value="SUZ50096.1"/>
    <property type="molecule type" value="Genomic_DNA"/>
</dbReference>